<dbReference type="InterPro" id="IPR036526">
    <property type="entry name" value="C-N_Hydrolase_sf"/>
</dbReference>
<evidence type="ECO:0000313" key="3">
    <source>
        <dbReference type="Proteomes" id="UP000199695"/>
    </source>
</evidence>
<organism evidence="2 3">
    <name type="scientific">Lihuaxuella thermophila</name>
    <dbReference type="NCBI Taxonomy" id="1173111"/>
    <lineage>
        <taxon>Bacteria</taxon>
        <taxon>Bacillati</taxon>
        <taxon>Bacillota</taxon>
        <taxon>Bacilli</taxon>
        <taxon>Bacillales</taxon>
        <taxon>Thermoactinomycetaceae</taxon>
        <taxon>Lihuaxuella</taxon>
    </lineage>
</organism>
<dbReference type="Gene3D" id="3.60.110.10">
    <property type="entry name" value="Carbon-nitrogen hydrolase"/>
    <property type="match status" value="1"/>
</dbReference>
<feature type="domain" description="CN hydrolase" evidence="1">
    <location>
        <begin position="2"/>
        <end position="257"/>
    </location>
</feature>
<protein>
    <submittedName>
        <fullName evidence="2">Predicted amidohydrolase</fullName>
    </submittedName>
</protein>
<dbReference type="PROSITE" id="PS50263">
    <property type="entry name" value="CN_HYDROLASE"/>
    <property type="match status" value="1"/>
</dbReference>
<dbReference type="Pfam" id="PF00795">
    <property type="entry name" value="CN_hydrolase"/>
    <property type="match status" value="1"/>
</dbReference>
<dbReference type="STRING" id="1173111.SAMN05444955_10376"/>
<dbReference type="PANTHER" id="PTHR23088:SF50">
    <property type="entry name" value="HYDROLASE YHCX"/>
    <property type="match status" value="1"/>
</dbReference>
<reference evidence="2 3" key="1">
    <citation type="submission" date="2016-10" db="EMBL/GenBank/DDBJ databases">
        <authorList>
            <person name="de Groot N.N."/>
        </authorList>
    </citation>
    <scope>NUCLEOTIDE SEQUENCE [LARGE SCALE GENOMIC DNA]</scope>
    <source>
        <strain evidence="2 3">DSM 46701</strain>
    </source>
</reference>
<dbReference type="GO" id="GO:0016787">
    <property type="term" value="F:hydrolase activity"/>
    <property type="evidence" value="ECO:0007669"/>
    <property type="project" value="UniProtKB-KW"/>
</dbReference>
<dbReference type="AlphaFoldDB" id="A0A1H8C5B4"/>
<dbReference type="SUPFAM" id="SSF56317">
    <property type="entry name" value="Carbon-nitrogen hydrolase"/>
    <property type="match status" value="1"/>
</dbReference>
<accession>A0A1H8C5B4</accession>
<name>A0A1H8C5B4_9BACL</name>
<keyword evidence="2" id="KW-0378">Hydrolase</keyword>
<dbReference type="EMBL" id="FOCQ01000003">
    <property type="protein sequence ID" value="SEM90152.1"/>
    <property type="molecule type" value="Genomic_DNA"/>
</dbReference>
<keyword evidence="3" id="KW-1185">Reference proteome</keyword>
<evidence type="ECO:0000313" key="2">
    <source>
        <dbReference type="EMBL" id="SEM90152.1"/>
    </source>
</evidence>
<proteinExistence type="predicted"/>
<evidence type="ECO:0000259" key="1">
    <source>
        <dbReference type="PROSITE" id="PS50263"/>
    </source>
</evidence>
<dbReference type="Proteomes" id="UP000199695">
    <property type="component" value="Unassembled WGS sequence"/>
</dbReference>
<dbReference type="PANTHER" id="PTHR23088">
    <property type="entry name" value="NITRILASE-RELATED"/>
    <property type="match status" value="1"/>
</dbReference>
<dbReference type="CDD" id="cd07574">
    <property type="entry name" value="nitrilase_Rim1_like"/>
    <property type="match status" value="1"/>
</dbReference>
<dbReference type="InterPro" id="IPR003010">
    <property type="entry name" value="C-N_Hydrolase"/>
</dbReference>
<sequence length="291" mass="33329">MANVGVVQYRIAPLQTEAQFWEGLEHHVRQAQKQGVELLVFPEYLTASLLALRPALTHRQACAYLDQFTGTYLKFFQKLSREADMMILAGTHIHEVNGSYVNEAFFFYPDGRVERQMKLHLTPEERKVWKLAPGEDLRVFDTPIGKTVILICYDIEFPELARIAAEQQAELILNPVYTDTMAGYYRVRHTAQARAVENQRFIVQCGMVGGLPHIPQIDAAYAQSGFFSPCDHPFPPDGVLALCQADQEEVLSCQLDLERLRKNWEQGKVSPFKDRKPELYRRLQAEIETKS</sequence>
<gene>
    <name evidence="2" type="ORF">SAMN05444955_10376</name>
</gene>
<dbReference type="OrthoDB" id="9811121at2"/>